<dbReference type="PANTHER" id="PTHR36566">
    <property type="entry name" value="NICKEL INSERTION PROTEIN-RELATED"/>
    <property type="match status" value="1"/>
</dbReference>
<proteinExistence type="predicted"/>
<protein>
    <recommendedName>
        <fullName evidence="4">TIGR00299 family protein</fullName>
    </recommendedName>
</protein>
<sequence>MDLYFEMYSGIAGDMTIGALLDLGASKEKLIKAIESLNIKGYELVFDRVNKKGICAYNFDVILEDELSKDHDHNHECDLDHDHHHGHHHDHDHCHHHLHRNISDIEKIISSSDLLSDRVKKDALGIFNIIAEAEAKAHGIGKKEVHFHEVGAIDSIIDVLGVCVLLEDLGVDNIYFSKLFEGCGMQKCAHGYMPIPVPAVVNILEGSDISINIVDDYGEHVTPTGAAIVRYFSKGESLSEFTIKKIGLGAGNKDFEKSANILRVMEIENPKKKA</sequence>
<reference evidence="3" key="1">
    <citation type="submission" date="2016-01" db="EMBL/GenBank/DDBJ databases">
        <authorList>
            <person name="Mitreva M."/>
            <person name="Pepin K.H."/>
            <person name="Mihindukulasuriya K.A."/>
            <person name="Fulton R."/>
            <person name="Fronick C."/>
            <person name="O'Laughlin M."/>
            <person name="Miner T."/>
            <person name="Herter B."/>
            <person name="Rosa B.A."/>
            <person name="Cordes M."/>
            <person name="Tomlinson C."/>
            <person name="Wollam A."/>
            <person name="Palsikar V.B."/>
            <person name="Mardis E.R."/>
            <person name="Wilson R.K."/>
        </authorList>
    </citation>
    <scope>NUCLEOTIDE SEQUENCE [LARGE SCALE GENOMIC DNA]</scope>
    <source>
        <strain evidence="3">MJR8151</strain>
    </source>
</reference>
<dbReference type="OrthoDB" id="9765625at2"/>
<evidence type="ECO:0000256" key="1">
    <source>
        <dbReference type="ARBA" id="ARBA00022596"/>
    </source>
</evidence>
<dbReference type="Proteomes" id="UP000070383">
    <property type="component" value="Unassembled WGS sequence"/>
</dbReference>
<keyword evidence="3" id="KW-1185">Reference proteome</keyword>
<accession>A0A133KI03</accession>
<gene>
    <name evidence="2" type="ORF">HMPREF3200_00226</name>
</gene>
<dbReference type="EMBL" id="LRPM01000005">
    <property type="protein sequence ID" value="KWZ79168.1"/>
    <property type="molecule type" value="Genomic_DNA"/>
</dbReference>
<dbReference type="AlphaFoldDB" id="A0A133KI03"/>
<dbReference type="InterPro" id="IPR002822">
    <property type="entry name" value="Ni_insertion"/>
</dbReference>
<comment type="caution">
    <text evidence="2">The sequence shown here is derived from an EMBL/GenBank/DDBJ whole genome shotgun (WGS) entry which is preliminary data.</text>
</comment>
<dbReference type="PANTHER" id="PTHR36566:SF1">
    <property type="entry name" value="PYRIDINIUM-3,5-BISTHIOCARBOXYLIC ACID MONONUCLEOTIDE NICKEL INSERTION PROTEIN"/>
    <property type="match status" value="1"/>
</dbReference>
<evidence type="ECO:0000313" key="2">
    <source>
        <dbReference type="EMBL" id="KWZ79168.1"/>
    </source>
</evidence>
<keyword evidence="1" id="KW-0533">Nickel</keyword>
<name>A0A133KI03_9FIRM</name>
<evidence type="ECO:0000313" key="3">
    <source>
        <dbReference type="Proteomes" id="UP000070383"/>
    </source>
</evidence>
<evidence type="ECO:0008006" key="4">
    <source>
        <dbReference type="Google" id="ProtNLM"/>
    </source>
</evidence>
<dbReference type="STRING" id="33036.HMPREF3200_00226"/>
<dbReference type="RefSeq" id="WP_060928905.1">
    <property type="nucleotide sequence ID" value="NZ_KQ955248.1"/>
</dbReference>
<dbReference type="PATRIC" id="fig|33036.3.peg.229"/>
<organism evidence="2 3">
    <name type="scientific">Anaerococcus tetradius</name>
    <dbReference type="NCBI Taxonomy" id="33036"/>
    <lineage>
        <taxon>Bacteria</taxon>
        <taxon>Bacillati</taxon>
        <taxon>Bacillota</taxon>
        <taxon>Tissierellia</taxon>
        <taxon>Tissierellales</taxon>
        <taxon>Peptoniphilaceae</taxon>
        <taxon>Anaerococcus</taxon>
    </lineage>
</organism>
<dbReference type="Pfam" id="PF01969">
    <property type="entry name" value="Ni_insertion"/>
    <property type="match status" value="1"/>
</dbReference>